<protein>
    <submittedName>
        <fullName evidence="2">Uncharacterized protein</fullName>
    </submittedName>
</protein>
<keyword evidence="1" id="KW-1133">Transmembrane helix</keyword>
<dbReference type="RefSeq" id="WP_189322610.1">
    <property type="nucleotide sequence ID" value="NZ_BMPQ01000007.1"/>
</dbReference>
<evidence type="ECO:0000256" key="1">
    <source>
        <dbReference type="SAM" id="Phobius"/>
    </source>
</evidence>
<dbReference type="EMBL" id="BMPQ01000007">
    <property type="protein sequence ID" value="GGK69173.1"/>
    <property type="molecule type" value="Genomic_DNA"/>
</dbReference>
<comment type="caution">
    <text evidence="2">The sequence shown here is derived from an EMBL/GenBank/DDBJ whole genome shotgun (WGS) entry which is preliminary data.</text>
</comment>
<gene>
    <name evidence="2" type="ORF">GCM10010094_32780</name>
</gene>
<dbReference type="AlphaFoldDB" id="A0A917VF30"/>
<accession>A0A917VF30</accession>
<proteinExistence type="predicted"/>
<reference evidence="2" key="2">
    <citation type="submission" date="2020-09" db="EMBL/GenBank/DDBJ databases">
        <authorList>
            <person name="Sun Q."/>
            <person name="Ohkuma M."/>
        </authorList>
    </citation>
    <scope>NUCLEOTIDE SEQUENCE</scope>
    <source>
        <strain evidence="2">JCM 3035</strain>
    </source>
</reference>
<feature type="transmembrane region" description="Helical" evidence="1">
    <location>
        <begin position="37"/>
        <end position="54"/>
    </location>
</feature>
<organism evidence="2 3">
    <name type="scientific">Streptomyces flaveus</name>
    <dbReference type="NCBI Taxonomy" id="66370"/>
    <lineage>
        <taxon>Bacteria</taxon>
        <taxon>Bacillati</taxon>
        <taxon>Actinomycetota</taxon>
        <taxon>Actinomycetes</taxon>
        <taxon>Kitasatosporales</taxon>
        <taxon>Streptomycetaceae</taxon>
        <taxon>Streptomyces</taxon>
        <taxon>Streptomyces aurantiacus group</taxon>
    </lineage>
</organism>
<evidence type="ECO:0000313" key="3">
    <source>
        <dbReference type="Proteomes" id="UP000637788"/>
    </source>
</evidence>
<reference evidence="2" key="1">
    <citation type="journal article" date="2014" name="Int. J. Syst. Evol. Microbiol.">
        <title>Complete genome sequence of Corynebacterium casei LMG S-19264T (=DSM 44701T), isolated from a smear-ripened cheese.</title>
        <authorList>
            <consortium name="US DOE Joint Genome Institute (JGI-PGF)"/>
            <person name="Walter F."/>
            <person name="Albersmeier A."/>
            <person name="Kalinowski J."/>
            <person name="Ruckert C."/>
        </authorList>
    </citation>
    <scope>NUCLEOTIDE SEQUENCE</scope>
    <source>
        <strain evidence="2">JCM 3035</strain>
    </source>
</reference>
<dbReference type="Pfam" id="PF21844">
    <property type="entry name" value="DUF6903"/>
    <property type="match status" value="1"/>
</dbReference>
<evidence type="ECO:0000313" key="2">
    <source>
        <dbReference type="EMBL" id="GGK69173.1"/>
    </source>
</evidence>
<keyword evidence="1" id="KW-0812">Transmembrane</keyword>
<keyword evidence="1" id="KW-0472">Membrane</keyword>
<sequence length="59" mass="6317">MKESTRTALLVTARTLVAAACLTLVVTARTTVGWGNLLVMLAALAGLLVLLAAYNRRFR</sequence>
<dbReference type="Proteomes" id="UP000637788">
    <property type="component" value="Unassembled WGS sequence"/>
</dbReference>
<name>A0A917VF30_9ACTN</name>
<dbReference type="InterPro" id="IPR054198">
    <property type="entry name" value="DUF6903"/>
</dbReference>
<keyword evidence="3" id="KW-1185">Reference proteome</keyword>